<dbReference type="Proteomes" id="UP000029643">
    <property type="component" value="Unassembled WGS sequence"/>
</dbReference>
<accession>A0A090WVT3</accession>
<dbReference type="AlphaFoldDB" id="A0A090WVT3"/>
<dbReference type="InterPro" id="IPR013780">
    <property type="entry name" value="Glyco_hydro_b"/>
</dbReference>
<dbReference type="Pfam" id="PF17137">
    <property type="entry name" value="DUF5110"/>
    <property type="match status" value="1"/>
</dbReference>
<dbReference type="EMBL" id="BBNU01000006">
    <property type="protein sequence ID" value="GAL79479.1"/>
    <property type="molecule type" value="Genomic_DNA"/>
</dbReference>
<organism evidence="2 3">
    <name type="scientific">Algibacter lectus</name>
    <dbReference type="NCBI Taxonomy" id="221126"/>
    <lineage>
        <taxon>Bacteria</taxon>
        <taxon>Pseudomonadati</taxon>
        <taxon>Bacteroidota</taxon>
        <taxon>Flavobacteriia</taxon>
        <taxon>Flavobacteriales</taxon>
        <taxon>Flavobacteriaceae</taxon>
        <taxon>Algibacter</taxon>
    </lineage>
</organism>
<dbReference type="RefSeq" id="WP_042497383.1">
    <property type="nucleotide sequence ID" value="NZ_BBNU01000006.1"/>
</dbReference>
<sequence length="78" mass="9245">MGEYVVYFDDNESYNYEDKTYSEVVFTYSDADKTLKVTKGVDNYVVFEDLPKEFLIHTVDKGRAERIYFQGEETTIQF</sequence>
<dbReference type="Gene3D" id="2.60.40.1180">
    <property type="entry name" value="Golgi alpha-mannosidase II"/>
    <property type="match status" value="1"/>
</dbReference>
<feature type="domain" description="DUF5110" evidence="1">
    <location>
        <begin position="2"/>
        <end position="44"/>
    </location>
</feature>
<comment type="caution">
    <text evidence="2">The sequence shown here is derived from an EMBL/GenBank/DDBJ whole genome shotgun (WGS) entry which is preliminary data.</text>
</comment>
<gene>
    <name evidence="2" type="ORF">JCM19274_1987</name>
</gene>
<evidence type="ECO:0000259" key="1">
    <source>
        <dbReference type="Pfam" id="PF17137"/>
    </source>
</evidence>
<dbReference type="InterPro" id="IPR033403">
    <property type="entry name" value="DUF5110"/>
</dbReference>
<reference evidence="2" key="1">
    <citation type="journal article" date="2014" name="Genome Announc.">
        <title>Draft Genome Sequences of Marine Flavobacterium Algibacter lectus Strains SS8 and NR4.</title>
        <authorList>
            <person name="Takatani N."/>
            <person name="Nakanishi M."/>
            <person name="Meirelles P."/>
            <person name="Mino S."/>
            <person name="Suda W."/>
            <person name="Oshima K."/>
            <person name="Hattori M."/>
            <person name="Ohkuma M."/>
            <person name="Hosokawa M."/>
            <person name="Miyashita K."/>
            <person name="Thompson F.L."/>
            <person name="Niwa A."/>
            <person name="Sawabe T."/>
            <person name="Sawabe T."/>
        </authorList>
    </citation>
    <scope>NUCLEOTIDE SEQUENCE [LARGE SCALE GENOMIC DNA]</scope>
    <source>
        <strain evidence="2">JCM 19274</strain>
    </source>
</reference>
<evidence type="ECO:0000313" key="2">
    <source>
        <dbReference type="EMBL" id="GAL79479.1"/>
    </source>
</evidence>
<protein>
    <recommendedName>
        <fullName evidence="1">DUF5110 domain-containing protein</fullName>
    </recommendedName>
</protein>
<proteinExistence type="predicted"/>
<evidence type="ECO:0000313" key="3">
    <source>
        <dbReference type="Proteomes" id="UP000029643"/>
    </source>
</evidence>
<name>A0A090WVT3_9FLAO</name>